<proteinExistence type="predicted"/>
<reference evidence="2" key="1">
    <citation type="submission" date="2017-02" db="UniProtKB">
        <authorList>
            <consortium name="WormBaseParasite"/>
        </authorList>
    </citation>
    <scope>IDENTIFICATION</scope>
</reference>
<accession>A0A0M3K943</accession>
<dbReference type="AlphaFoldDB" id="A0A0M3K943"/>
<evidence type="ECO:0000256" key="1">
    <source>
        <dbReference type="SAM" id="MobiDB-lite"/>
    </source>
</evidence>
<sequence>LPGFSSNTMRREAQQLTASNVNAAAGTTSNSPTTAAIT</sequence>
<organism evidence="2">
    <name type="scientific">Anisakis simplex</name>
    <name type="common">Herring worm</name>
    <dbReference type="NCBI Taxonomy" id="6269"/>
    <lineage>
        <taxon>Eukaryota</taxon>
        <taxon>Metazoa</taxon>
        <taxon>Ecdysozoa</taxon>
        <taxon>Nematoda</taxon>
        <taxon>Chromadorea</taxon>
        <taxon>Rhabditida</taxon>
        <taxon>Spirurina</taxon>
        <taxon>Ascaridomorpha</taxon>
        <taxon>Ascaridoidea</taxon>
        <taxon>Anisakidae</taxon>
        <taxon>Anisakis</taxon>
        <taxon>Anisakis simplex complex</taxon>
    </lineage>
</organism>
<name>A0A0M3K943_ANISI</name>
<protein>
    <submittedName>
        <fullName evidence="2">NumbF domain-containing protein</fullName>
    </submittedName>
</protein>
<evidence type="ECO:0000313" key="2">
    <source>
        <dbReference type="WBParaSite" id="ASIM_0001748501-mRNA-1"/>
    </source>
</evidence>
<dbReference type="WBParaSite" id="ASIM_0001748501-mRNA-1">
    <property type="protein sequence ID" value="ASIM_0001748501-mRNA-1"/>
    <property type="gene ID" value="ASIM_0001748501"/>
</dbReference>
<feature type="region of interest" description="Disordered" evidence="1">
    <location>
        <begin position="18"/>
        <end position="38"/>
    </location>
</feature>